<protein>
    <submittedName>
        <fullName evidence="3">ABC transporter substrate-binding protein</fullName>
    </submittedName>
</protein>
<evidence type="ECO:0000313" key="4">
    <source>
        <dbReference type="Proteomes" id="UP000189369"/>
    </source>
</evidence>
<dbReference type="EMBL" id="CP019697">
    <property type="protein sequence ID" value="AQS52045.1"/>
    <property type="molecule type" value="Genomic_DNA"/>
</dbReference>
<organism evidence="3 4">
    <name type="scientific">Paenalcaligenes hominis</name>
    <dbReference type="NCBI Taxonomy" id="643674"/>
    <lineage>
        <taxon>Bacteria</taxon>
        <taxon>Pseudomonadati</taxon>
        <taxon>Pseudomonadota</taxon>
        <taxon>Betaproteobacteria</taxon>
        <taxon>Burkholderiales</taxon>
        <taxon>Alcaligenaceae</taxon>
        <taxon>Paenalcaligenes</taxon>
    </lineage>
</organism>
<dbReference type="KEGG" id="phn:PAEH1_11760"/>
<dbReference type="STRING" id="643674.PAEH1_11760"/>
<dbReference type="AlphaFoldDB" id="A0A1U9K1X6"/>
<proteinExistence type="predicted"/>
<dbReference type="PANTHER" id="PTHR30006:SF24">
    <property type="entry name" value="SLL0237 PROTEIN"/>
    <property type="match status" value="1"/>
</dbReference>
<keyword evidence="1 2" id="KW-0732">Signal</keyword>
<gene>
    <name evidence="3" type="ORF">PAEH1_11760</name>
</gene>
<dbReference type="Proteomes" id="UP000189369">
    <property type="component" value="Chromosome"/>
</dbReference>
<name>A0A1U9K1X6_9BURK</name>
<evidence type="ECO:0000256" key="2">
    <source>
        <dbReference type="SAM" id="SignalP"/>
    </source>
</evidence>
<reference evidence="3 4" key="1">
    <citation type="submission" date="2017-01" db="EMBL/GenBank/DDBJ databases">
        <title>Complete Genome Sequence of Paenalcaligenes hominis, Isolated from a paraplegic Patient with neurogenic bladder.</title>
        <authorList>
            <person name="Mukhopadhyay R."/>
            <person name="Joaquin J."/>
            <person name="Hogue R."/>
            <person name="Kilaru A."/>
            <person name="Jospin G."/>
            <person name="Mars K."/>
            <person name="Eisen J.A."/>
            <person name="Chaturvedi V."/>
        </authorList>
    </citation>
    <scope>NUCLEOTIDE SEQUENCE [LARGE SCALE GENOMIC DNA]</scope>
    <source>
        <strain evidence="3 4">15S00501</strain>
    </source>
</reference>
<accession>A0A1U9K1X6</accession>
<dbReference type="OrthoDB" id="366726at2"/>
<dbReference type="Gene3D" id="3.40.190.10">
    <property type="entry name" value="Periplasmic binding protein-like II"/>
    <property type="match status" value="2"/>
</dbReference>
<feature type="signal peptide" evidence="2">
    <location>
        <begin position="1"/>
        <end position="23"/>
    </location>
</feature>
<dbReference type="PANTHER" id="PTHR30006">
    <property type="entry name" value="THIAMINE-BINDING PERIPLASMIC PROTEIN-RELATED"/>
    <property type="match status" value="1"/>
</dbReference>
<evidence type="ECO:0000256" key="1">
    <source>
        <dbReference type="ARBA" id="ARBA00022729"/>
    </source>
</evidence>
<sequence length="440" mass="48525">MKKLTRHLIAAFALSALAPLAQAGTVTVITSFPKDLTQAYKNAFENANPDIKVEILNKNTVSGIAFVKETPAGRRPDVFWASAPDAFEVLSQDKLLSSVKDIANPEVPNAIGSFPVNDPNGFFLGQALAGYGIMYNTRFIKAKKLDEPKTWSDLLKPEWYNNVGVTSPSRSGTMHLTVETILQGEGWDKGWNTLLLMSGNSAAITDRSFGVPDGVNNGQFGAGPVIDFFGLSSKFSNFPVEFIYPDETAIVPANIALISESANPEEAKKFIEFTLSPEGQEILLMPQISRLPVLPYDKMTSIPEGYPDPMKIVERSTVNFDVNLSQSRYFIVQSLFDQTITFRHKELQAATKAIWDAQKKLGDSPSAEAKARLDEAKKLAWTPVLNEDQVKDSALVELFKADKKDPKVNQELSKLQGEWNNAAKTNYEKAEALAKEAMRL</sequence>
<evidence type="ECO:0000313" key="3">
    <source>
        <dbReference type="EMBL" id="AQS52045.1"/>
    </source>
</evidence>
<dbReference type="SUPFAM" id="SSF53850">
    <property type="entry name" value="Periplasmic binding protein-like II"/>
    <property type="match status" value="1"/>
</dbReference>
<feature type="chain" id="PRO_5012798451" evidence="2">
    <location>
        <begin position="24"/>
        <end position="440"/>
    </location>
</feature>
<dbReference type="Pfam" id="PF13343">
    <property type="entry name" value="SBP_bac_6"/>
    <property type="match status" value="1"/>
</dbReference>